<feature type="compositionally biased region" description="Polar residues" evidence="12">
    <location>
        <begin position="362"/>
        <end position="375"/>
    </location>
</feature>
<dbReference type="InterPro" id="IPR050311">
    <property type="entry name" value="ORC1/CDC6"/>
</dbReference>
<evidence type="ECO:0000256" key="7">
    <source>
        <dbReference type="ARBA" id="ARBA00022840"/>
    </source>
</evidence>
<dbReference type="Pfam" id="PF22606">
    <property type="entry name" value="Cdc6-ORC-like_ATPase_lid"/>
    <property type="match status" value="1"/>
</dbReference>
<evidence type="ECO:0000256" key="4">
    <source>
        <dbReference type="ARBA" id="ARBA00022705"/>
    </source>
</evidence>
<reference evidence="14" key="1">
    <citation type="submission" date="2022-01" db="UniProtKB">
        <authorList>
            <consortium name="EnsemblMetazoa"/>
        </authorList>
    </citation>
    <scope>IDENTIFICATION</scope>
</reference>
<evidence type="ECO:0000256" key="9">
    <source>
        <dbReference type="ARBA" id="ARBA00023125"/>
    </source>
</evidence>
<dbReference type="EnsemblMetazoa" id="XM_014404538.2">
    <property type="protein sequence ID" value="XP_014260024.1"/>
    <property type="gene ID" value="LOC106672816"/>
</dbReference>
<feature type="compositionally biased region" description="Basic and acidic residues" evidence="12">
    <location>
        <begin position="65"/>
        <end position="83"/>
    </location>
</feature>
<evidence type="ECO:0000256" key="1">
    <source>
        <dbReference type="ARBA" id="ARBA00004123"/>
    </source>
</evidence>
<dbReference type="InterPro" id="IPR003593">
    <property type="entry name" value="AAA+_ATPase"/>
</dbReference>
<dbReference type="GO" id="GO:0003688">
    <property type="term" value="F:DNA replication origin binding"/>
    <property type="evidence" value="ECO:0007669"/>
    <property type="project" value="TreeGrafter"/>
</dbReference>
<feature type="compositionally biased region" description="Acidic residues" evidence="12">
    <location>
        <begin position="54"/>
        <end position="64"/>
    </location>
</feature>
<dbReference type="PANTHER" id="PTHR10763:SF23">
    <property type="entry name" value="ORIGIN RECOGNITION COMPLEX SUBUNIT 1"/>
    <property type="match status" value="1"/>
</dbReference>
<feature type="region of interest" description="Disordered" evidence="12">
    <location>
        <begin position="217"/>
        <end position="254"/>
    </location>
</feature>
<dbReference type="Gene3D" id="3.40.50.300">
    <property type="entry name" value="P-loop containing nucleotide triphosphate hydrolases"/>
    <property type="match status" value="1"/>
</dbReference>
<dbReference type="GO" id="GO:0016887">
    <property type="term" value="F:ATP hydrolysis activity"/>
    <property type="evidence" value="ECO:0007669"/>
    <property type="project" value="InterPro"/>
</dbReference>
<evidence type="ECO:0000256" key="2">
    <source>
        <dbReference type="ARBA" id="ARBA00008398"/>
    </source>
</evidence>
<dbReference type="GO" id="GO:0005664">
    <property type="term" value="C:nuclear origin of replication recognition complex"/>
    <property type="evidence" value="ECO:0007669"/>
    <property type="project" value="TreeGrafter"/>
</dbReference>
<dbReference type="AlphaFoldDB" id="A0A8I6S9E2"/>
<dbReference type="InterPro" id="IPR027417">
    <property type="entry name" value="P-loop_NTPase"/>
</dbReference>
<dbReference type="KEGG" id="clec:106672816"/>
<keyword evidence="4 11" id="KW-0235">DNA replication</keyword>
<dbReference type="FunFam" id="1.10.8.60:FF:000062">
    <property type="entry name" value="Origin recognition complex subunit 1"/>
    <property type="match status" value="1"/>
</dbReference>
<dbReference type="GO" id="GO:0046872">
    <property type="term" value="F:metal ion binding"/>
    <property type="evidence" value="ECO:0007669"/>
    <property type="project" value="UniProtKB-KW"/>
</dbReference>
<dbReference type="Pfam" id="PF09079">
    <property type="entry name" value="WHD_Cdc6"/>
    <property type="match status" value="1"/>
</dbReference>
<feature type="region of interest" description="Disordered" evidence="12">
    <location>
        <begin position="434"/>
        <end position="453"/>
    </location>
</feature>
<evidence type="ECO:0000256" key="3">
    <source>
        <dbReference type="ARBA" id="ARBA00019081"/>
    </source>
</evidence>
<feature type="domain" description="AAA+ ATPase" evidence="13">
    <location>
        <begin position="565"/>
        <end position="719"/>
    </location>
</feature>
<accession>A0A8I6S9E2</accession>
<dbReference type="InterPro" id="IPR015163">
    <property type="entry name" value="Cdc6_C"/>
</dbReference>
<dbReference type="CTD" id="4998"/>
<evidence type="ECO:0000259" key="13">
    <source>
        <dbReference type="SMART" id="SM00382"/>
    </source>
</evidence>
<evidence type="ECO:0000256" key="11">
    <source>
        <dbReference type="RuleBase" id="RU365058"/>
    </source>
</evidence>
<keyword evidence="5" id="KW-0479">Metal-binding</keyword>
<keyword evidence="15" id="KW-1185">Reference proteome</keyword>
<comment type="subcellular location">
    <subcellularLocation>
        <location evidence="1 11">Nucleus</location>
    </subcellularLocation>
</comment>
<dbReference type="GO" id="GO:0005524">
    <property type="term" value="F:ATP binding"/>
    <property type="evidence" value="ECO:0007669"/>
    <property type="project" value="UniProtKB-KW"/>
</dbReference>
<dbReference type="InterPro" id="IPR003959">
    <property type="entry name" value="ATPase_AAA_core"/>
</dbReference>
<keyword evidence="8" id="KW-0460">Magnesium</keyword>
<feature type="compositionally biased region" description="Polar residues" evidence="12">
    <location>
        <begin position="14"/>
        <end position="26"/>
    </location>
</feature>
<dbReference type="FunFam" id="3.40.50.300:FF:000199">
    <property type="entry name" value="Origin recognition complex subunit 1"/>
    <property type="match status" value="1"/>
</dbReference>
<keyword evidence="6 11" id="KW-0547">Nucleotide-binding</keyword>
<dbReference type="PANTHER" id="PTHR10763">
    <property type="entry name" value="CELL DIVISION CONTROL PROTEIN 6-RELATED"/>
    <property type="match status" value="1"/>
</dbReference>
<dbReference type="GeneID" id="106672816"/>
<evidence type="ECO:0000256" key="8">
    <source>
        <dbReference type="ARBA" id="ARBA00022842"/>
    </source>
</evidence>
<dbReference type="OrthoDB" id="1926878at2759"/>
<organism evidence="14 15">
    <name type="scientific">Cimex lectularius</name>
    <name type="common">Bed bug</name>
    <name type="synonym">Acanthia lectularia</name>
    <dbReference type="NCBI Taxonomy" id="79782"/>
    <lineage>
        <taxon>Eukaryota</taxon>
        <taxon>Metazoa</taxon>
        <taxon>Ecdysozoa</taxon>
        <taxon>Arthropoda</taxon>
        <taxon>Hexapoda</taxon>
        <taxon>Insecta</taxon>
        <taxon>Pterygota</taxon>
        <taxon>Neoptera</taxon>
        <taxon>Paraneoptera</taxon>
        <taxon>Hemiptera</taxon>
        <taxon>Heteroptera</taxon>
        <taxon>Panheteroptera</taxon>
        <taxon>Cimicomorpha</taxon>
        <taxon>Cimicidae</taxon>
        <taxon>Cimex</taxon>
    </lineage>
</organism>
<dbReference type="SMART" id="SM00382">
    <property type="entry name" value="AAA"/>
    <property type="match status" value="1"/>
</dbReference>
<dbReference type="Gene3D" id="1.10.8.60">
    <property type="match status" value="1"/>
</dbReference>
<feature type="compositionally biased region" description="Basic and acidic residues" evidence="12">
    <location>
        <begin position="333"/>
        <end position="342"/>
    </location>
</feature>
<feature type="compositionally biased region" description="Basic and acidic residues" evidence="12">
    <location>
        <begin position="384"/>
        <end position="397"/>
    </location>
</feature>
<evidence type="ECO:0000256" key="6">
    <source>
        <dbReference type="ARBA" id="ARBA00022741"/>
    </source>
</evidence>
<evidence type="ECO:0000313" key="15">
    <source>
        <dbReference type="Proteomes" id="UP000494040"/>
    </source>
</evidence>
<dbReference type="GO" id="GO:0033314">
    <property type="term" value="P:mitotic DNA replication checkpoint signaling"/>
    <property type="evidence" value="ECO:0007669"/>
    <property type="project" value="TreeGrafter"/>
</dbReference>
<keyword evidence="9 11" id="KW-0238">DNA-binding</keyword>
<evidence type="ECO:0000256" key="5">
    <source>
        <dbReference type="ARBA" id="ARBA00022723"/>
    </source>
</evidence>
<dbReference type="Proteomes" id="UP000494040">
    <property type="component" value="Unassembled WGS sequence"/>
</dbReference>
<protein>
    <recommendedName>
        <fullName evidence="3 11">Origin recognition complex subunit 1</fullName>
    </recommendedName>
</protein>
<feature type="compositionally biased region" description="Basic and acidic residues" evidence="12">
    <location>
        <begin position="35"/>
        <end position="53"/>
    </location>
</feature>
<feature type="region of interest" description="Disordered" evidence="12">
    <location>
        <begin position="321"/>
        <end position="407"/>
    </location>
</feature>
<keyword evidence="7 11" id="KW-0067">ATP-binding</keyword>
<keyword evidence="10 11" id="KW-0539">Nucleus</keyword>
<feature type="compositionally biased region" description="Polar residues" evidence="12">
    <location>
        <begin position="231"/>
        <end position="243"/>
    </location>
</feature>
<dbReference type="Pfam" id="PF00004">
    <property type="entry name" value="AAA"/>
    <property type="match status" value="1"/>
</dbReference>
<evidence type="ECO:0000313" key="14">
    <source>
        <dbReference type="EnsemblMetazoa" id="XP_014260024.1"/>
    </source>
</evidence>
<comment type="subunit">
    <text evidence="11">ORC is composed of six subunits.</text>
</comment>
<evidence type="ECO:0000256" key="10">
    <source>
        <dbReference type="ARBA" id="ARBA00023242"/>
    </source>
</evidence>
<dbReference type="RefSeq" id="XP_014260024.1">
    <property type="nucleotide sequence ID" value="XM_014404538.2"/>
</dbReference>
<comment type="similarity">
    <text evidence="2 11">Belongs to the ORC1 family.</text>
</comment>
<comment type="function">
    <text evidence="11">Component of the origin recognition complex (ORC) that binds origins of replication. DNA-binding is ATP-dependent, however specific DNA sequences that define origins of replication have not been identified so far. ORC is required to assemble the pre-replication complex necessary to initiate DNA replication.</text>
</comment>
<dbReference type="InterPro" id="IPR054425">
    <property type="entry name" value="Cdc6_ORC1-like_ATPase_lid"/>
</dbReference>
<evidence type="ECO:0000256" key="12">
    <source>
        <dbReference type="SAM" id="MobiDB-lite"/>
    </source>
</evidence>
<name>A0A8I6S9E2_CIMLE</name>
<dbReference type="GO" id="GO:0006270">
    <property type="term" value="P:DNA replication initiation"/>
    <property type="evidence" value="ECO:0007669"/>
    <property type="project" value="TreeGrafter"/>
</dbReference>
<proteinExistence type="inferred from homology"/>
<sequence>MPIKGEKRKVTGMNGLTDTDSENSTFIDRKSKKYRDHEDAYRPLSEQEIHDILMNDDDDDDESSNDDHYADRNKNEWEVDKIKTPNSKTDALGLHASAKRSIVFSSPSPRKENCKVSPLKLKRKLEYAVDKVSSPSTKHAQNVVSPIIIKRKTEIQILTPSKLITTSSNIVNRSEDKMHLDSPLKRTPMALVNRNSEDVTTTPKRSTRKLMTVNEVTGKEETTTPRRSTRKVMSSVNGNTGNARTPRRSTRTPRISNNECVTFEHAIMKTIKDSGRKLRERNEEDGYLPLLLGLSSDEESEEMKITERGLKSLRIEEDKVENTKKTLSKRSKRLSEVKGKDSESEEATSPANSNKRNKNDNIRLSSSPKDTTNSDKYIPVKSRNKIDDGVEPLELKSPRKLNVKSDSDDDIPFISSPRVLRSCSTKSRIVATPKRVTRSSIAPSPRTPSLRKRVLEANTPKVTPKSAINTEELMKTPVSSSRSPSVRKKLMLTPATPHSLKKIGHGFLTPVAAERDSCAIKVPKTGLDFARSQLQVATLPSSLPCREKEFSNIKSFLLRKLEDMTGGCMYISGVPGTGKTATVHTVVKTLQKESQDDEVPAFDFVEVNGLRLTEPRQAYVRIWQTLTKNKLTPEQALKSLEDKFTGKNKRCCILLVDELDYLCNKRQDVIYNILDWTTKRNSKLVVLTIANTMDLPERTLKGKVTSRMGLTRLVFQPYTFQQLQQIVMNRLNGCTSFQADAVQLVARKVAAVSGDARRALDICRRSTELLESKSEVVTVQHIQKALNQIFTGIRVQAIKKCSQVAQLILRSLRDEVIRTGVEESTVSLMLPQLIAVCAMESCPTPTIGDILSVCSGLANSGLIIIEKGRGDLNTKLSLNVSPDDIHYALNC</sequence>
<feature type="region of interest" description="Disordered" evidence="12">
    <location>
        <begin position="1"/>
        <end position="83"/>
    </location>
</feature>
<dbReference type="CDD" id="cd00009">
    <property type="entry name" value="AAA"/>
    <property type="match status" value="1"/>
</dbReference>
<dbReference type="SUPFAM" id="SSF52540">
    <property type="entry name" value="P-loop containing nucleoside triphosphate hydrolases"/>
    <property type="match status" value="1"/>
</dbReference>